<keyword evidence="5" id="KW-1133">Transmembrane helix</keyword>
<feature type="active site" evidence="2">
    <location>
        <position position="278"/>
    </location>
</feature>
<dbReference type="Pfam" id="PF00026">
    <property type="entry name" value="Asp"/>
    <property type="match status" value="1"/>
</dbReference>
<feature type="domain" description="Peptidase A1" evidence="7">
    <location>
        <begin position="68"/>
        <end position="384"/>
    </location>
</feature>
<dbReference type="GO" id="GO:0006508">
    <property type="term" value="P:proteolysis"/>
    <property type="evidence" value="ECO:0007669"/>
    <property type="project" value="InterPro"/>
</dbReference>
<name>T5AI37_OPHSC</name>
<dbReference type="PANTHER" id="PTHR47966">
    <property type="entry name" value="BETA-SITE APP-CLEAVING ENZYME, ISOFORM A-RELATED"/>
    <property type="match status" value="1"/>
</dbReference>
<keyword evidence="5" id="KW-0472">Membrane</keyword>
<dbReference type="PANTHER" id="PTHR47966:SF65">
    <property type="entry name" value="ASPARTIC-TYPE ENDOPEPTIDASE"/>
    <property type="match status" value="1"/>
</dbReference>
<dbReference type="PRINTS" id="PR00792">
    <property type="entry name" value="PEPSIN"/>
</dbReference>
<protein>
    <submittedName>
        <fullName evidence="8">Secreted aspartic proteinase</fullName>
    </submittedName>
</protein>
<evidence type="ECO:0000256" key="1">
    <source>
        <dbReference type="ARBA" id="ARBA00007447"/>
    </source>
</evidence>
<dbReference type="PROSITE" id="PS51767">
    <property type="entry name" value="PEPTIDASE_A1"/>
    <property type="match status" value="1"/>
</dbReference>
<keyword evidence="5" id="KW-0812">Transmembrane</keyword>
<feature type="transmembrane region" description="Helical" evidence="5">
    <location>
        <begin position="739"/>
        <end position="758"/>
    </location>
</feature>
<dbReference type="GO" id="GO:0004190">
    <property type="term" value="F:aspartic-type endopeptidase activity"/>
    <property type="evidence" value="ECO:0007669"/>
    <property type="project" value="InterPro"/>
</dbReference>
<dbReference type="HOGENOM" id="CLU_013253_9_4_1"/>
<gene>
    <name evidence="8" type="ORF">OCS_02047</name>
</gene>
<evidence type="ECO:0000256" key="2">
    <source>
        <dbReference type="PIRSR" id="PIRSR601461-1"/>
    </source>
</evidence>
<comment type="similarity">
    <text evidence="1">Belongs to the peptidase A1 family.</text>
</comment>
<keyword evidence="3" id="KW-1015">Disulfide bond</keyword>
<evidence type="ECO:0000313" key="9">
    <source>
        <dbReference type="Proteomes" id="UP000019374"/>
    </source>
</evidence>
<evidence type="ECO:0000256" key="5">
    <source>
        <dbReference type="SAM" id="Phobius"/>
    </source>
</evidence>
<proteinExistence type="inferred from homology"/>
<dbReference type="InterPro" id="IPR033121">
    <property type="entry name" value="PEPTIDASE_A1"/>
</dbReference>
<accession>T5AI37</accession>
<organism evidence="8 9">
    <name type="scientific">Ophiocordyceps sinensis (strain Co18 / CGMCC 3.14243)</name>
    <name type="common">Yarsagumba caterpillar fungus</name>
    <name type="synonym">Hirsutella sinensis</name>
    <dbReference type="NCBI Taxonomy" id="911162"/>
    <lineage>
        <taxon>Eukaryota</taxon>
        <taxon>Fungi</taxon>
        <taxon>Dikarya</taxon>
        <taxon>Ascomycota</taxon>
        <taxon>Pezizomycotina</taxon>
        <taxon>Sordariomycetes</taxon>
        <taxon>Hypocreomycetidae</taxon>
        <taxon>Hypocreales</taxon>
        <taxon>Ophiocordycipitaceae</taxon>
        <taxon>Ophiocordyceps</taxon>
    </lineage>
</organism>
<keyword evidence="6" id="KW-0732">Signal</keyword>
<evidence type="ECO:0000313" key="8">
    <source>
        <dbReference type="EMBL" id="EQL02244.1"/>
    </source>
</evidence>
<dbReference type="Proteomes" id="UP000019374">
    <property type="component" value="Unassembled WGS sequence"/>
</dbReference>
<dbReference type="AlphaFoldDB" id="T5AI37"/>
<feature type="disulfide bond" evidence="3">
    <location>
        <begin position="315"/>
        <end position="349"/>
    </location>
</feature>
<dbReference type="eggNOG" id="KOG1339">
    <property type="taxonomic scope" value="Eukaryota"/>
</dbReference>
<evidence type="ECO:0000259" key="7">
    <source>
        <dbReference type="PROSITE" id="PS51767"/>
    </source>
</evidence>
<feature type="signal peptide" evidence="6">
    <location>
        <begin position="1"/>
        <end position="17"/>
    </location>
</feature>
<dbReference type="OrthoDB" id="771136at2759"/>
<evidence type="ECO:0000256" key="3">
    <source>
        <dbReference type="PIRSR" id="PIRSR601461-2"/>
    </source>
</evidence>
<dbReference type="EMBL" id="KE652334">
    <property type="protein sequence ID" value="EQL02244.1"/>
    <property type="molecule type" value="Genomic_DNA"/>
</dbReference>
<dbReference type="InterPro" id="IPR001461">
    <property type="entry name" value="Aspartic_peptidase_A1"/>
</dbReference>
<evidence type="ECO:0000256" key="4">
    <source>
        <dbReference type="SAM" id="MobiDB-lite"/>
    </source>
</evidence>
<sequence>MMIPLWPLVALPPAVLALGRVPADNQMVEMPGMVRYPITVVDGAPLKDGVFRRQNDVGLSPQRLGFFYSIEVKLGTPSQAVKVNFDTGSDELWVNPTCSKSTDPGFCQNFGRFNGSQTFVDVKRNSTINYGTGFANLEYGYDYVQIGSSKLSQQLLGVATNSEFAVTGILGAGPNLDGWDSHYPTVIDNLAMQGFTQSRAFSLDIRSLESNRGSVVFGGLDTKKFSGPLEKRPIVPAAQSPDGLTRFWVYLDGISIFQPNGSVVDVYDKPNGQAVLLDSGYTVSALPSAIFDKMVAAFPEAKPPPPGTNLYEVPCKTGKTKGRVDFKFGKTIINVPFDDFIWHQSNGACVLGVTRDDDFPVLGDTFLRAAYVVYDWDNRNLHVANNQDCGSHLVAIGKGPDSVPSVVGECGAHSTTTSSPRSSSTAMYNSTSIKGYHGSTRTATNRPVVVTSSALAGYEASGLPTYSSDLPSYTSGSSIYTSDPSAYSSVMPAYQAEMPTYTSTFTSTSSYTVTSCLASVTNCPVGSVTTETVTGTTTWCPSQSATAALSTTLITSVIVTTNTYTVMDCHGQDCGKGHATTEVVTLTKQPWTDITATWTIPRTHTCTKGEHGCAPGQKMTTTHIVTMKPMTMGPSPTPVPGCTDCRMPPPVAVTLVPASAGKTPPEQAQYPVQKPPARDSSPIPSPQSPVVETYPAQIPPNQAVKTIPGTISMVTKPTAPPCVTCGLGGYSPQMVTAGAAAWSVPMAAVAVGAVFAAVI</sequence>
<reference evidence="8 9" key="1">
    <citation type="journal article" date="2013" name="Chin. Sci. Bull.">
        <title>Genome survey uncovers the secrets of sex and lifestyle in caterpillar fungus.</title>
        <authorList>
            <person name="Hu X."/>
            <person name="Zhang Y."/>
            <person name="Xiao G."/>
            <person name="Zheng P."/>
            <person name="Xia Y."/>
            <person name="Zhang X."/>
            <person name="St Leger R.J."/>
            <person name="Liu X."/>
            <person name="Wang C."/>
        </authorList>
    </citation>
    <scope>NUCLEOTIDE SEQUENCE [LARGE SCALE GENOMIC DNA]</scope>
    <source>
        <strain evidence="9">Co18 / CGMCC 3.14243</strain>
        <tissue evidence="8">Fruit-body</tissue>
    </source>
</reference>
<feature type="chain" id="PRO_5004596794" evidence="6">
    <location>
        <begin position="18"/>
        <end position="759"/>
    </location>
</feature>
<dbReference type="SUPFAM" id="SSF50630">
    <property type="entry name" value="Acid proteases"/>
    <property type="match status" value="1"/>
</dbReference>
<feature type="active site" evidence="2">
    <location>
        <position position="86"/>
    </location>
</feature>
<evidence type="ECO:0000256" key="6">
    <source>
        <dbReference type="SAM" id="SignalP"/>
    </source>
</evidence>
<dbReference type="Gene3D" id="2.40.70.10">
    <property type="entry name" value="Acid Proteases"/>
    <property type="match status" value="2"/>
</dbReference>
<dbReference type="InterPro" id="IPR021109">
    <property type="entry name" value="Peptidase_aspartic_dom_sf"/>
</dbReference>
<feature type="region of interest" description="Disordered" evidence="4">
    <location>
        <begin position="656"/>
        <end position="697"/>
    </location>
</feature>